<evidence type="ECO:0000313" key="3">
    <source>
        <dbReference type="Proteomes" id="UP000708208"/>
    </source>
</evidence>
<keyword evidence="3" id="KW-1185">Reference proteome</keyword>
<feature type="signal peptide" evidence="1">
    <location>
        <begin position="1"/>
        <end position="20"/>
    </location>
</feature>
<keyword evidence="1" id="KW-0732">Signal</keyword>
<dbReference type="Pfam" id="PF01395">
    <property type="entry name" value="PBP_GOBP"/>
    <property type="match status" value="1"/>
</dbReference>
<dbReference type="GO" id="GO:0005549">
    <property type="term" value="F:odorant binding"/>
    <property type="evidence" value="ECO:0007669"/>
    <property type="project" value="InterPro"/>
</dbReference>
<evidence type="ECO:0000256" key="1">
    <source>
        <dbReference type="SAM" id="SignalP"/>
    </source>
</evidence>
<organism evidence="2 3">
    <name type="scientific">Allacma fusca</name>
    <dbReference type="NCBI Taxonomy" id="39272"/>
    <lineage>
        <taxon>Eukaryota</taxon>
        <taxon>Metazoa</taxon>
        <taxon>Ecdysozoa</taxon>
        <taxon>Arthropoda</taxon>
        <taxon>Hexapoda</taxon>
        <taxon>Collembola</taxon>
        <taxon>Symphypleona</taxon>
        <taxon>Sminthuridae</taxon>
        <taxon>Allacma</taxon>
    </lineage>
</organism>
<sequence>MKSATKIVSFFLLVVVLVHSEEEMVDDGNAAQCIKERRRGLVSIKKKLASCDIAVTTSTPDPQDVTSCIAKCAFKQENALDDNDAITRESFETAIENRVSGPRRERLIKAFDQCHEEHGYLVVGEDPTCPGYLSLGHCLHKAIESLCEDPEALSPRPAEEDPKDEL</sequence>
<comment type="caution">
    <text evidence="2">The sequence shown here is derived from an EMBL/GenBank/DDBJ whole genome shotgun (WGS) entry which is preliminary data.</text>
</comment>
<accession>A0A8J2PCZ1</accession>
<evidence type="ECO:0000313" key="2">
    <source>
        <dbReference type="EMBL" id="CAG7816898.1"/>
    </source>
</evidence>
<dbReference type="Proteomes" id="UP000708208">
    <property type="component" value="Unassembled WGS sequence"/>
</dbReference>
<name>A0A8J2PCZ1_9HEXA</name>
<reference evidence="2" key="1">
    <citation type="submission" date="2021-06" db="EMBL/GenBank/DDBJ databases">
        <authorList>
            <person name="Hodson N. C."/>
            <person name="Mongue J. A."/>
            <person name="Jaron S. K."/>
        </authorList>
    </citation>
    <scope>NUCLEOTIDE SEQUENCE</scope>
</reference>
<gene>
    <name evidence="2" type="ORF">AFUS01_LOCUS27492</name>
</gene>
<dbReference type="AlphaFoldDB" id="A0A8J2PCZ1"/>
<protein>
    <submittedName>
        <fullName evidence="2">Uncharacterized protein</fullName>
    </submittedName>
</protein>
<dbReference type="InterPro" id="IPR006170">
    <property type="entry name" value="PBP/GOBP"/>
</dbReference>
<dbReference type="EMBL" id="CAJVCH010381026">
    <property type="protein sequence ID" value="CAG7816898.1"/>
    <property type="molecule type" value="Genomic_DNA"/>
</dbReference>
<proteinExistence type="predicted"/>
<feature type="chain" id="PRO_5035182460" evidence="1">
    <location>
        <begin position="21"/>
        <end position="166"/>
    </location>
</feature>